<dbReference type="InterPro" id="IPR015943">
    <property type="entry name" value="WD40/YVTN_repeat-like_dom_sf"/>
</dbReference>
<dbReference type="SMART" id="SM00320">
    <property type="entry name" value="WD40"/>
    <property type="match status" value="2"/>
</dbReference>
<name>A0AAW1P760_9CHLO</name>
<dbReference type="PANTHER" id="PTHR11227">
    <property type="entry name" value="WD-REPEAT PROTEIN INTERACTING WITH PHOSPHOINOSIDES WIPI -RELATED"/>
    <property type="match status" value="1"/>
</dbReference>
<dbReference type="GO" id="GO:0034045">
    <property type="term" value="C:phagophore assembly site membrane"/>
    <property type="evidence" value="ECO:0007669"/>
    <property type="project" value="UniProtKB-SubCell"/>
</dbReference>
<dbReference type="InterPro" id="IPR036322">
    <property type="entry name" value="WD40_repeat_dom_sf"/>
</dbReference>
<organism evidence="5 6">
    <name type="scientific">Symbiochloris irregularis</name>
    <dbReference type="NCBI Taxonomy" id="706552"/>
    <lineage>
        <taxon>Eukaryota</taxon>
        <taxon>Viridiplantae</taxon>
        <taxon>Chlorophyta</taxon>
        <taxon>core chlorophytes</taxon>
        <taxon>Trebouxiophyceae</taxon>
        <taxon>Trebouxiales</taxon>
        <taxon>Trebouxiaceae</taxon>
        <taxon>Symbiochloris</taxon>
    </lineage>
</organism>
<sequence>MPLQVVSPISQGLVYLTFNQDSTCIAIADARGIKIYSLDSRKIVYSCELGAISLAEMLFSTSLMAYVGSGEQPLLTPRKLALMNTATQSSIQETSYTATILAVRLNRKRLVAVVDKFMYVHALETMELLRTIDIAQNLQGLCALTSAADPNLLAVPAAPDSGVIRVFDLLKEGGNVLCELKAHKSSLAALAWNHNSTMLASASCKGTVVRVHCLPQASKAFTFRRGTTPAMIHSLAFSGPGIEPALLCACSAHGTVHIFSLETADRHPAAVAASGLLAAVMPSSVGDLMEPARCIATVRLPCQGIPCMCTFAPCPPTTASTSMNGSLSSDGEDWGRPRVRLVAVTGAGMLHMYQVQNLWGPGKISCHMEGETDLLQER</sequence>
<dbReference type="Gene3D" id="2.130.10.10">
    <property type="entry name" value="YVTN repeat-like/Quinoprotein amine dehydrogenase"/>
    <property type="match status" value="1"/>
</dbReference>
<dbReference type="Pfam" id="PF21032">
    <property type="entry name" value="PROPPIN"/>
    <property type="match status" value="1"/>
</dbReference>
<dbReference type="InterPro" id="IPR001680">
    <property type="entry name" value="WD40_rpt"/>
</dbReference>
<comment type="similarity">
    <text evidence="4">Belongs to the WD repeat PROPPIN family.</text>
</comment>
<accession>A0AAW1P760</accession>
<dbReference type="InterPro" id="IPR048720">
    <property type="entry name" value="PROPPIN"/>
</dbReference>
<gene>
    <name evidence="5" type="ORF">WJX73_007759</name>
</gene>
<dbReference type="AlphaFoldDB" id="A0AAW1P760"/>
<dbReference type="EMBL" id="JALJOQ010000044">
    <property type="protein sequence ID" value="KAK9805371.1"/>
    <property type="molecule type" value="Genomic_DNA"/>
</dbReference>
<keyword evidence="3" id="KW-0677">Repeat</keyword>
<evidence type="ECO:0000313" key="5">
    <source>
        <dbReference type="EMBL" id="KAK9805371.1"/>
    </source>
</evidence>
<reference evidence="5 6" key="1">
    <citation type="journal article" date="2024" name="Nat. Commun.">
        <title>Phylogenomics reveals the evolutionary origins of lichenization in chlorophyte algae.</title>
        <authorList>
            <person name="Puginier C."/>
            <person name="Libourel C."/>
            <person name="Otte J."/>
            <person name="Skaloud P."/>
            <person name="Haon M."/>
            <person name="Grisel S."/>
            <person name="Petersen M."/>
            <person name="Berrin J.G."/>
            <person name="Delaux P.M."/>
            <person name="Dal Grande F."/>
            <person name="Keller J."/>
        </authorList>
    </citation>
    <scope>NUCLEOTIDE SEQUENCE [LARGE SCALE GENOMIC DNA]</scope>
    <source>
        <strain evidence="5 6">SAG 2036</strain>
    </source>
</reference>
<dbReference type="SUPFAM" id="SSF50978">
    <property type="entry name" value="WD40 repeat-like"/>
    <property type="match status" value="1"/>
</dbReference>
<comment type="subcellular location">
    <subcellularLocation>
        <location evidence="1">Preautophagosomal structure membrane</location>
        <topology evidence="1">Peripheral membrane protein</topology>
    </subcellularLocation>
</comment>
<evidence type="ECO:0000256" key="2">
    <source>
        <dbReference type="ARBA" id="ARBA00022574"/>
    </source>
</evidence>
<keyword evidence="2" id="KW-0853">WD repeat</keyword>
<comment type="caution">
    <text evidence="5">The sequence shown here is derived from an EMBL/GenBank/DDBJ whole genome shotgun (WGS) entry which is preliminary data.</text>
</comment>
<proteinExistence type="inferred from homology"/>
<evidence type="ECO:0000256" key="1">
    <source>
        <dbReference type="ARBA" id="ARBA00004623"/>
    </source>
</evidence>
<evidence type="ECO:0000256" key="3">
    <source>
        <dbReference type="ARBA" id="ARBA00022737"/>
    </source>
</evidence>
<dbReference type="Proteomes" id="UP001465755">
    <property type="component" value="Unassembled WGS sequence"/>
</dbReference>
<evidence type="ECO:0000256" key="4">
    <source>
        <dbReference type="ARBA" id="ARBA00025740"/>
    </source>
</evidence>
<protein>
    <submittedName>
        <fullName evidence="5">Uncharacterized protein</fullName>
    </submittedName>
</protein>
<evidence type="ECO:0000313" key="6">
    <source>
        <dbReference type="Proteomes" id="UP001465755"/>
    </source>
</evidence>
<keyword evidence="6" id="KW-1185">Reference proteome</keyword>